<dbReference type="InterPro" id="IPR018841">
    <property type="entry name" value="DUF2442"/>
</dbReference>
<reference evidence="1" key="2">
    <citation type="submission" date="2021-04" db="EMBL/GenBank/DDBJ databases">
        <authorList>
            <person name="Gilroy R."/>
        </authorList>
    </citation>
    <scope>NUCLEOTIDE SEQUENCE</scope>
    <source>
        <strain evidence="1">ChiHecolR3B27-1887</strain>
    </source>
</reference>
<organism evidence="1 2">
    <name type="scientific">Candidatus Olsenella stercoravium</name>
    <dbReference type="NCBI Taxonomy" id="2838713"/>
    <lineage>
        <taxon>Bacteria</taxon>
        <taxon>Bacillati</taxon>
        <taxon>Actinomycetota</taxon>
        <taxon>Coriobacteriia</taxon>
        <taxon>Coriobacteriales</taxon>
        <taxon>Atopobiaceae</taxon>
        <taxon>Olsenella</taxon>
    </lineage>
</organism>
<evidence type="ECO:0000313" key="1">
    <source>
        <dbReference type="EMBL" id="HIZ18785.1"/>
    </source>
</evidence>
<evidence type="ECO:0000313" key="2">
    <source>
        <dbReference type="Proteomes" id="UP000824029"/>
    </source>
</evidence>
<protein>
    <submittedName>
        <fullName evidence="1">DUF2442 domain-containing protein</fullName>
    </submittedName>
</protein>
<name>A0A9D2DKS2_9ACTN</name>
<dbReference type="Gene3D" id="3.30.2020.10">
    <property type="entry name" value="NE0471-like N-terminal domain"/>
    <property type="match status" value="1"/>
</dbReference>
<comment type="caution">
    <text evidence="1">The sequence shown here is derived from an EMBL/GenBank/DDBJ whole genome shotgun (WGS) entry which is preliminary data.</text>
</comment>
<gene>
    <name evidence="1" type="ORF">IAA22_06730</name>
</gene>
<sequence length="82" mass="9141">MLQPRLISVEPLDALRLLLVYEGGDTREFDVAPYANGPWYGELSDAAYFKRVRLAEGGTGIEWPHGQDIAPHELYDLSIPIG</sequence>
<accession>A0A9D2DKS2</accession>
<reference evidence="1" key="1">
    <citation type="journal article" date="2021" name="PeerJ">
        <title>Extensive microbial diversity within the chicken gut microbiome revealed by metagenomics and culture.</title>
        <authorList>
            <person name="Gilroy R."/>
            <person name="Ravi A."/>
            <person name="Getino M."/>
            <person name="Pursley I."/>
            <person name="Horton D.L."/>
            <person name="Alikhan N.F."/>
            <person name="Baker D."/>
            <person name="Gharbi K."/>
            <person name="Hall N."/>
            <person name="Watson M."/>
            <person name="Adriaenssens E.M."/>
            <person name="Foster-Nyarko E."/>
            <person name="Jarju S."/>
            <person name="Secka A."/>
            <person name="Antonio M."/>
            <person name="Oren A."/>
            <person name="Chaudhuri R.R."/>
            <person name="La Ragione R."/>
            <person name="Hildebrand F."/>
            <person name="Pallen M.J."/>
        </authorList>
    </citation>
    <scope>NUCLEOTIDE SEQUENCE</scope>
    <source>
        <strain evidence="1">ChiHecolR3B27-1887</strain>
    </source>
</reference>
<dbReference type="SUPFAM" id="SSF143880">
    <property type="entry name" value="NE0471 N-terminal domain-like"/>
    <property type="match status" value="1"/>
</dbReference>
<dbReference type="Pfam" id="PF10387">
    <property type="entry name" value="DUF2442"/>
    <property type="match status" value="1"/>
</dbReference>
<dbReference type="EMBL" id="DXBZ01000131">
    <property type="protein sequence ID" value="HIZ18785.1"/>
    <property type="molecule type" value="Genomic_DNA"/>
</dbReference>
<dbReference type="Proteomes" id="UP000824029">
    <property type="component" value="Unassembled WGS sequence"/>
</dbReference>
<dbReference type="AlphaFoldDB" id="A0A9D2DKS2"/>
<proteinExistence type="predicted"/>
<dbReference type="InterPro" id="IPR036782">
    <property type="entry name" value="NE0471-like_N"/>
</dbReference>